<keyword evidence="3 6" id="KW-0812">Transmembrane</keyword>
<feature type="transmembrane region" description="Helical" evidence="6">
    <location>
        <begin position="99"/>
        <end position="118"/>
    </location>
</feature>
<sequence>MSMTKDFLFVVTPAGSEQRFRFKGEILLVLAGLLAYVLFPQNLGLLTNMAAMSIFAMSLSLVLGQAGIATMGQAALYGTGAYVAAWTALHFSTNPLVGLLFGGLGGGLVALLSGAVVLRSTKLTLVMLTIAAAQFLLELANWAREFTGGDDGLSGFSIGPLFGIWEFNFLGQTGFLYALGVLVIVYFLMRVLIASPFGLTVKAIRQDAGRVEALGGRVYPHLLAVYTVGGMVAGIAGALTAQTSNVANLGMLDFQTSAGVVVMMVLGGRRRLSGAILGTVAFMTIHHIASTLNPHHWLFVIGLMLIVVLVVLPEGLVGIVDRAVLLAARLDRKGKPS</sequence>
<evidence type="ECO:0000256" key="6">
    <source>
        <dbReference type="SAM" id="Phobius"/>
    </source>
</evidence>
<evidence type="ECO:0000256" key="2">
    <source>
        <dbReference type="ARBA" id="ARBA00022475"/>
    </source>
</evidence>
<comment type="subcellular location">
    <subcellularLocation>
        <location evidence="1">Cell membrane</location>
        <topology evidence="1">Multi-pass membrane protein</topology>
    </subcellularLocation>
</comment>
<dbReference type="CDD" id="cd06581">
    <property type="entry name" value="TM_PBP1_LivM_like"/>
    <property type="match status" value="1"/>
</dbReference>
<dbReference type="InterPro" id="IPR043428">
    <property type="entry name" value="LivM-like"/>
</dbReference>
<feature type="transmembrane region" description="Helical" evidence="6">
    <location>
        <begin position="175"/>
        <end position="197"/>
    </location>
</feature>
<evidence type="ECO:0000256" key="1">
    <source>
        <dbReference type="ARBA" id="ARBA00004651"/>
    </source>
</evidence>
<dbReference type="AlphaFoldDB" id="A0A6B3SZH3"/>
<evidence type="ECO:0000313" key="7">
    <source>
        <dbReference type="EMBL" id="NEX64702.1"/>
    </source>
</evidence>
<dbReference type="Proteomes" id="UP000482155">
    <property type="component" value="Unassembled WGS sequence"/>
</dbReference>
<protein>
    <submittedName>
        <fullName evidence="7">Branched-chain amino acid ABC transporter permease</fullName>
    </submittedName>
</protein>
<gene>
    <name evidence="7" type="ORF">G3574_26790</name>
</gene>
<accession>A0A6B3SZH3</accession>
<name>A0A6B3SZH3_9BURK</name>
<dbReference type="PANTHER" id="PTHR30482:SF17">
    <property type="entry name" value="ABC TRANSPORTER ATP-BINDING PROTEIN"/>
    <property type="match status" value="1"/>
</dbReference>
<evidence type="ECO:0000256" key="5">
    <source>
        <dbReference type="ARBA" id="ARBA00023136"/>
    </source>
</evidence>
<keyword evidence="4 6" id="KW-1133">Transmembrane helix</keyword>
<keyword evidence="8" id="KW-1185">Reference proteome</keyword>
<feature type="transmembrane region" description="Helical" evidence="6">
    <location>
        <begin position="246"/>
        <end position="265"/>
    </location>
</feature>
<dbReference type="PANTHER" id="PTHR30482">
    <property type="entry name" value="HIGH-AFFINITY BRANCHED-CHAIN AMINO ACID TRANSPORT SYSTEM PERMEASE"/>
    <property type="match status" value="1"/>
</dbReference>
<dbReference type="GO" id="GO:0005886">
    <property type="term" value="C:plasma membrane"/>
    <property type="evidence" value="ECO:0007669"/>
    <property type="project" value="UniProtKB-SubCell"/>
</dbReference>
<proteinExistence type="predicted"/>
<reference evidence="7 8" key="1">
    <citation type="submission" date="2020-02" db="EMBL/GenBank/DDBJ databases">
        <authorList>
            <person name="Kim M.K."/>
        </authorList>
    </citation>
    <scope>NUCLEOTIDE SEQUENCE [LARGE SCALE GENOMIC DNA]</scope>
    <source>
        <strain evidence="7 8">17J57-3</strain>
    </source>
</reference>
<feature type="transmembrane region" description="Helical" evidence="6">
    <location>
        <begin position="125"/>
        <end position="143"/>
    </location>
</feature>
<dbReference type="Pfam" id="PF02653">
    <property type="entry name" value="BPD_transp_2"/>
    <property type="match status" value="1"/>
</dbReference>
<organism evidence="7 8">
    <name type="scientific">Noviherbaspirillum galbum</name>
    <dbReference type="NCBI Taxonomy" id="2709383"/>
    <lineage>
        <taxon>Bacteria</taxon>
        <taxon>Pseudomonadati</taxon>
        <taxon>Pseudomonadota</taxon>
        <taxon>Betaproteobacteria</taxon>
        <taxon>Burkholderiales</taxon>
        <taxon>Oxalobacteraceae</taxon>
        <taxon>Noviherbaspirillum</taxon>
    </lineage>
</organism>
<dbReference type="RefSeq" id="WP_163968636.1">
    <property type="nucleotide sequence ID" value="NZ_JAAIVB010000085.1"/>
</dbReference>
<dbReference type="GO" id="GO:0015658">
    <property type="term" value="F:branched-chain amino acid transmembrane transporter activity"/>
    <property type="evidence" value="ECO:0007669"/>
    <property type="project" value="InterPro"/>
</dbReference>
<comment type="caution">
    <text evidence="7">The sequence shown here is derived from an EMBL/GenBank/DDBJ whole genome shotgun (WGS) entry which is preliminary data.</text>
</comment>
<feature type="transmembrane region" description="Helical" evidence="6">
    <location>
        <begin position="272"/>
        <end position="289"/>
    </location>
</feature>
<keyword evidence="2" id="KW-1003">Cell membrane</keyword>
<feature type="transmembrane region" description="Helical" evidence="6">
    <location>
        <begin position="218"/>
        <end position="240"/>
    </location>
</feature>
<dbReference type="InterPro" id="IPR001851">
    <property type="entry name" value="ABC_transp_permease"/>
</dbReference>
<evidence type="ECO:0000313" key="8">
    <source>
        <dbReference type="Proteomes" id="UP000482155"/>
    </source>
</evidence>
<evidence type="ECO:0000256" key="4">
    <source>
        <dbReference type="ARBA" id="ARBA00022989"/>
    </source>
</evidence>
<feature type="transmembrane region" description="Helical" evidence="6">
    <location>
        <begin position="20"/>
        <end position="39"/>
    </location>
</feature>
<dbReference type="EMBL" id="JAAIVB010000085">
    <property type="protein sequence ID" value="NEX64702.1"/>
    <property type="molecule type" value="Genomic_DNA"/>
</dbReference>
<feature type="transmembrane region" description="Helical" evidence="6">
    <location>
        <begin position="295"/>
        <end position="320"/>
    </location>
</feature>
<evidence type="ECO:0000256" key="3">
    <source>
        <dbReference type="ARBA" id="ARBA00022692"/>
    </source>
</evidence>
<keyword evidence="5 6" id="KW-0472">Membrane</keyword>